<organism evidence="5 6">
    <name type="scientific">Cupriavidus campinensis</name>
    <dbReference type="NCBI Taxonomy" id="151783"/>
    <lineage>
        <taxon>Bacteria</taxon>
        <taxon>Pseudomonadati</taxon>
        <taxon>Pseudomonadota</taxon>
        <taxon>Betaproteobacteria</taxon>
        <taxon>Burkholderiales</taxon>
        <taxon>Burkholderiaceae</taxon>
        <taxon>Cupriavidus</taxon>
    </lineage>
</organism>
<dbReference type="InterPro" id="IPR006533">
    <property type="entry name" value="T6SS_Vgr_RhsGE"/>
</dbReference>
<keyword evidence="1" id="KW-0175">Coiled coil</keyword>
<dbReference type="Gene3D" id="4.10.220.110">
    <property type="match status" value="1"/>
</dbReference>
<comment type="caution">
    <text evidence="5">The sequence shown here is derived from an EMBL/GenBank/DDBJ whole genome shotgun (WGS) entry which is preliminary data.</text>
</comment>
<dbReference type="Gene3D" id="2.30.110.50">
    <property type="match status" value="1"/>
</dbReference>
<dbReference type="SUPFAM" id="SSF69279">
    <property type="entry name" value="Phage tail proteins"/>
    <property type="match status" value="2"/>
</dbReference>
<dbReference type="NCBIfam" id="TIGR01646">
    <property type="entry name" value="vgr_GE"/>
    <property type="match status" value="1"/>
</dbReference>
<dbReference type="SUPFAM" id="SSF69255">
    <property type="entry name" value="gp5 N-terminal domain-like"/>
    <property type="match status" value="1"/>
</dbReference>
<evidence type="ECO:0000313" key="5">
    <source>
        <dbReference type="EMBL" id="TSP09445.1"/>
    </source>
</evidence>
<evidence type="ECO:0000259" key="3">
    <source>
        <dbReference type="Pfam" id="PF10106"/>
    </source>
</evidence>
<feature type="region of interest" description="Disordered" evidence="2">
    <location>
        <begin position="1"/>
        <end position="38"/>
    </location>
</feature>
<feature type="coiled-coil region" evidence="1">
    <location>
        <begin position="597"/>
        <end position="631"/>
    </location>
</feature>
<feature type="domain" description="Putative type VI secretion system Rhs element associated Vgr" evidence="4">
    <location>
        <begin position="502"/>
        <end position="604"/>
    </location>
</feature>
<protein>
    <submittedName>
        <fullName evidence="5">Type VI secretion system tip protein VgrG</fullName>
    </submittedName>
</protein>
<dbReference type="InterPro" id="IPR028244">
    <property type="entry name" value="T6SS_Rhs_Vgr_dom"/>
</dbReference>
<accession>A0ABY3EEW2</accession>
<gene>
    <name evidence="5" type="ORF">FGG12_27895</name>
</gene>
<dbReference type="InterPro" id="IPR018769">
    <property type="entry name" value="VgrG2_DUF2345"/>
</dbReference>
<dbReference type="InterPro" id="IPR037026">
    <property type="entry name" value="Vgr_OB-fold_dom_sf"/>
</dbReference>
<keyword evidence="6" id="KW-1185">Reference proteome</keyword>
<proteinExistence type="predicted"/>
<feature type="domain" description="DUF2345" evidence="3">
    <location>
        <begin position="624"/>
        <end position="770"/>
    </location>
</feature>
<dbReference type="Pfam" id="PF13296">
    <property type="entry name" value="T6SS_Vgr"/>
    <property type="match status" value="1"/>
</dbReference>
<name>A0ABY3EEW2_9BURK</name>
<dbReference type="Gene3D" id="3.55.50.10">
    <property type="entry name" value="Baseplate protein-like domains"/>
    <property type="match status" value="1"/>
</dbReference>
<dbReference type="Proteomes" id="UP000318943">
    <property type="component" value="Unassembled WGS sequence"/>
</dbReference>
<feature type="compositionally biased region" description="Basic and acidic residues" evidence="2">
    <location>
        <begin position="24"/>
        <end position="38"/>
    </location>
</feature>
<evidence type="ECO:0000256" key="2">
    <source>
        <dbReference type="SAM" id="MobiDB-lite"/>
    </source>
</evidence>
<sequence>MCAAQRNHAVHGLRTEQGTVADLSKGRTSDGSALRKGETGRQAYRLEVPGALSAAALSVVSFKTVERLGEPYVVTVALTHPLEQGRADYVGKPATFVIDPGDGTEPRTFAGCITRFTKTAETRDFHGYEIDLEPLVARLRLTRATRIYQHKTAPEIIEAILRRHGLLGHQFAFKLLRKYPQHKFRFQYQMSDWAYIRLLMEQEGIYSYFIPGEFGEFLVFGDDIDHYIYKPQLHVPYRETAGLESGVEAVHGLRTHAKAVAESFLVADYNPDLAWEPIQGEANVARSDKTTYGRPYVFGTHHLDMAGAKWEAQLRHEAEVAGQVVYEGESSVLALRPARILRMDKDLPDAPHGQVIIEVIHSGARDAAYRNSFKSIPSDRRFRLPLDEANWPKIPGTLSARITSPSKYPYAYLTPQGYYTVRFEFDFETWPGGGECVPLRLAKPFAGAFQTGFHFPLIDGTEAAIAFRDGNPNKPYIAHVHHNSCQPDLITNQDRWLSRNVIRTQRDNKIELEDWEGQEHIKLSTEHSGKTQLTLGHMVDGKWKRRGEGFELRTDAQGAVRAGGGLFVSADMQKKALGKQNDMTPAMDQFQLTQAQAQELAQVARAAQAEVADMKAENQWLKDELADLKRAVIALSAPNGIGLATPDRVMVAAGKDVSVTTSSRFNVNAVRNVAIVAGEVLSLLAYRMGVKLFAVRGDVQIQAQSGAIQMASEKDATITSSNGRVVIEAKDELLFKCGGSYLRLTCTGIEDATRGDRISKAAAHVRQGPASIPADLPVLPKPAATACALDAARTGMPFARF</sequence>
<evidence type="ECO:0000259" key="4">
    <source>
        <dbReference type="Pfam" id="PF13296"/>
    </source>
</evidence>
<dbReference type="Pfam" id="PF10106">
    <property type="entry name" value="DUF2345"/>
    <property type="match status" value="1"/>
</dbReference>
<dbReference type="Gene3D" id="2.40.50.230">
    <property type="entry name" value="Gp5 N-terminal domain"/>
    <property type="match status" value="1"/>
</dbReference>
<evidence type="ECO:0000256" key="1">
    <source>
        <dbReference type="SAM" id="Coils"/>
    </source>
</evidence>
<reference evidence="5 6" key="1">
    <citation type="submission" date="2019-05" db="EMBL/GenBank/DDBJ databases">
        <title>Whole genome sequence analysis of Cupriavidus campinensis S14E4C strain.</title>
        <authorList>
            <person name="Abbaszade G."/>
            <person name="Szabo A."/>
            <person name="Toumi M."/>
            <person name="Toth E."/>
        </authorList>
    </citation>
    <scope>NUCLEOTIDE SEQUENCE [LARGE SCALE GENOMIC DNA]</scope>
    <source>
        <strain evidence="5 6">S14E4C</strain>
    </source>
</reference>
<dbReference type="EMBL" id="VCIZ01000027">
    <property type="protein sequence ID" value="TSP09445.1"/>
    <property type="molecule type" value="Genomic_DNA"/>
</dbReference>
<dbReference type="Pfam" id="PF05954">
    <property type="entry name" value="Phage_GPD"/>
    <property type="match status" value="1"/>
</dbReference>
<evidence type="ECO:0000313" key="6">
    <source>
        <dbReference type="Proteomes" id="UP000318943"/>
    </source>
</evidence>